<protein>
    <submittedName>
        <fullName evidence="2">Uncharacterized protein</fullName>
    </submittedName>
</protein>
<evidence type="ECO:0000313" key="3">
    <source>
        <dbReference type="Proteomes" id="UP001519325"/>
    </source>
</evidence>
<keyword evidence="3" id="KW-1185">Reference proteome</keyword>
<reference evidence="2 3" key="1">
    <citation type="submission" date="2021-03" db="EMBL/GenBank/DDBJ databases">
        <title>Sequencing the genomes of 1000 actinobacteria strains.</title>
        <authorList>
            <person name="Klenk H.-P."/>
        </authorList>
    </citation>
    <scope>NUCLEOTIDE SEQUENCE [LARGE SCALE GENOMIC DNA]</scope>
    <source>
        <strain evidence="2 3">DSM 45516</strain>
    </source>
</reference>
<evidence type="ECO:0000256" key="1">
    <source>
        <dbReference type="SAM" id="MobiDB-lite"/>
    </source>
</evidence>
<organism evidence="2 3">
    <name type="scientific">Nocardia goodfellowii</name>
    <dbReference type="NCBI Taxonomy" id="882446"/>
    <lineage>
        <taxon>Bacteria</taxon>
        <taxon>Bacillati</taxon>
        <taxon>Actinomycetota</taxon>
        <taxon>Actinomycetes</taxon>
        <taxon>Mycobacteriales</taxon>
        <taxon>Nocardiaceae</taxon>
        <taxon>Nocardia</taxon>
    </lineage>
</organism>
<dbReference type="Proteomes" id="UP001519325">
    <property type="component" value="Unassembled WGS sequence"/>
</dbReference>
<comment type="caution">
    <text evidence="2">The sequence shown here is derived from an EMBL/GenBank/DDBJ whole genome shotgun (WGS) entry which is preliminary data.</text>
</comment>
<gene>
    <name evidence="2" type="ORF">BJ987_004522</name>
</gene>
<feature type="region of interest" description="Disordered" evidence="1">
    <location>
        <begin position="265"/>
        <end position="287"/>
    </location>
</feature>
<sequence>MTQLQGIFIQRDADSSRVYVGRSTTAPGTQTISFVAPTGNAEYEVLLAKAPPGQALAPAQYATSATGAPQTTQVLAAPIPGPPARSGRPPVDFTGSLPYASELFGVYQPLAGWFGVGGMTRLASVITPGRSADRENTDLIERVRASVSDAAQGVLSPVGLVNLFRQYFFEFDTFLGAPAGHVWISPGGTVELVESSTRKTLVEKTAEVAEETTHKTEESLTTQEELADAVKEDNANDTKLGASASGGANFAGIYHADASASFSAQNSTKSSSESTHKHTRTQSAKVTSEIRRNFKTTFKTVTESTDTTSRRYVVQNTTNKLVNYELRRKMRKVGVQVQHISTNLSWQAFTDEPGKRLGLGELVNVVPAPDLTSIKQPDPPPPLVVKTTQFTGPFPIRKVPNTQNPPNINMEFVHHAAPDAEGIAGHSNDVHAVARMDYSPPSPAEGYSIKEARFLAPGSGRAWIPHLIRVAPDKKSFTVFALFFNSGDLSPIPLNFDVIWDPPATDAAHQEYDEKLKLYQKAVIELQRTSYAEAVRNRAKLVRGITPRRPEDLRKEEREIVYGYLIRELKLFDDAHLGSELLRQIFDVDEMLYFVAPDYWRPGEIPPSDRNAKGRYPVPKPPSEQEIADDYLAGTTVTSSYSHTSKNNCLVPDPADPKKLVVADEWRINYPIAEDGRPAPLGSSLGWLIQIDGDERRNQFLNAAWVKAVLPVRQGHEPEALEWLQQADVEGEAGLLLPYKVQPGDPPEYQNKTVGEVLKLLAEKLKLANTNINNTLATEKVFETGFDPLEGGFRPAEPYHMFDQWVEVLPTDQVVAVEVEYDPKTGMQL</sequence>
<dbReference type="EMBL" id="JAGGMR010000001">
    <property type="protein sequence ID" value="MBP2191621.1"/>
    <property type="molecule type" value="Genomic_DNA"/>
</dbReference>
<proteinExistence type="predicted"/>
<name>A0ABS4QLS2_9NOCA</name>
<evidence type="ECO:0000313" key="2">
    <source>
        <dbReference type="EMBL" id="MBP2191621.1"/>
    </source>
</evidence>
<accession>A0ABS4QLS2</accession>
<dbReference type="RefSeq" id="WP_209893512.1">
    <property type="nucleotide sequence ID" value="NZ_JAGGMR010000001.1"/>
</dbReference>